<evidence type="ECO:0000256" key="6">
    <source>
        <dbReference type="SAM" id="MobiDB-lite"/>
    </source>
</evidence>
<dbReference type="CDD" id="cd00268">
    <property type="entry name" value="DEADc"/>
    <property type="match status" value="1"/>
</dbReference>
<dbReference type="InterPro" id="IPR000629">
    <property type="entry name" value="RNA-helicase_DEAD-box_CS"/>
</dbReference>
<keyword evidence="4 5" id="KW-0067">ATP-binding</keyword>
<evidence type="ECO:0000259" key="8">
    <source>
        <dbReference type="PROSITE" id="PS51194"/>
    </source>
</evidence>
<organism evidence="9 10">
    <name type="scientific">Polarella glacialis</name>
    <name type="common">Dinoflagellate</name>
    <dbReference type="NCBI Taxonomy" id="89957"/>
    <lineage>
        <taxon>Eukaryota</taxon>
        <taxon>Sar</taxon>
        <taxon>Alveolata</taxon>
        <taxon>Dinophyceae</taxon>
        <taxon>Suessiales</taxon>
        <taxon>Suessiaceae</taxon>
        <taxon>Polarella</taxon>
    </lineage>
</organism>
<dbReference type="InterPro" id="IPR027417">
    <property type="entry name" value="P-loop_NTPase"/>
</dbReference>
<dbReference type="Proteomes" id="UP000626109">
    <property type="component" value="Unassembled WGS sequence"/>
</dbReference>
<comment type="caution">
    <text evidence="9">The sequence shown here is derived from an EMBL/GenBank/DDBJ whole genome shotgun (WGS) entry which is preliminary data.</text>
</comment>
<feature type="domain" description="Helicase ATP-binding" evidence="7">
    <location>
        <begin position="14"/>
        <end position="185"/>
    </location>
</feature>
<dbReference type="PANTHER" id="PTHR47959:SF13">
    <property type="entry name" value="ATP-DEPENDENT RNA HELICASE RHLE"/>
    <property type="match status" value="1"/>
</dbReference>
<dbReference type="Pfam" id="PF00271">
    <property type="entry name" value="Helicase_C"/>
    <property type="match status" value="1"/>
</dbReference>
<evidence type="ECO:0000256" key="3">
    <source>
        <dbReference type="ARBA" id="ARBA00022806"/>
    </source>
</evidence>
<evidence type="ECO:0000313" key="9">
    <source>
        <dbReference type="EMBL" id="CAE8667435.1"/>
    </source>
</evidence>
<dbReference type="EMBL" id="CAJNNW010021067">
    <property type="protein sequence ID" value="CAE8667435.1"/>
    <property type="molecule type" value="Genomic_DNA"/>
</dbReference>
<dbReference type="SMART" id="SM00487">
    <property type="entry name" value="DEXDc"/>
    <property type="match status" value="1"/>
</dbReference>
<dbReference type="InterPro" id="IPR011545">
    <property type="entry name" value="DEAD/DEAH_box_helicase_dom"/>
</dbReference>
<feature type="compositionally biased region" description="Basic residues" evidence="6">
    <location>
        <begin position="387"/>
        <end position="401"/>
    </location>
</feature>
<comment type="similarity">
    <text evidence="5">Belongs to the DEAD box helicase family.</text>
</comment>
<dbReference type="InterPro" id="IPR050079">
    <property type="entry name" value="DEAD_box_RNA_helicase"/>
</dbReference>
<dbReference type="InterPro" id="IPR044742">
    <property type="entry name" value="DEAD/DEAH_RhlB"/>
</dbReference>
<sequence length="401" mass="45201">MGITEPTEIQVKGIPPAISGQDVLGIAQTGSGKTLAFLLPLVMKIKQAGDGSPKGLIMAPAKELALQIFDVLNQLTVHTNIRSVCLYGGIGKNAQAHSLNEGCEIIVATPGRFLDLYSHGFIEMKTVRTLILDEADRLMEMGFLSQLKSMLEVIPTKRQNLLFSATFPDRVRYMADEFLEFPTRVEGTMKEKPVAKLDQRWIRVENFRSKLNLLLHLFEKEEWNRVIVFCRTKDSASRVSGFLSRKEIGDVRVLHANKAQNTRINAMEDFRKGEVRVLVTTDVTSRGIDVANVSHVVNFEVPKVPEDYLHRVGRTARIHKEGIALTLANKAEEFLIKKIETFLGEYIPLEPWPEEVEIGEELPGEAKELARELDGYKQAADPNFKGAFHKRQKGKKKKKKR</sequence>
<evidence type="ECO:0000256" key="4">
    <source>
        <dbReference type="ARBA" id="ARBA00022840"/>
    </source>
</evidence>
<evidence type="ECO:0000256" key="1">
    <source>
        <dbReference type="ARBA" id="ARBA00022741"/>
    </source>
</evidence>
<feature type="domain" description="Helicase C-terminal" evidence="8">
    <location>
        <begin position="210"/>
        <end position="360"/>
    </location>
</feature>
<dbReference type="PANTHER" id="PTHR47959">
    <property type="entry name" value="ATP-DEPENDENT RNA HELICASE RHLE-RELATED"/>
    <property type="match status" value="1"/>
</dbReference>
<keyword evidence="3 5" id="KW-0347">Helicase</keyword>
<dbReference type="SMART" id="SM00490">
    <property type="entry name" value="HELICc"/>
    <property type="match status" value="1"/>
</dbReference>
<evidence type="ECO:0000256" key="2">
    <source>
        <dbReference type="ARBA" id="ARBA00022801"/>
    </source>
</evidence>
<dbReference type="PROSITE" id="PS51194">
    <property type="entry name" value="HELICASE_CTER"/>
    <property type="match status" value="1"/>
</dbReference>
<dbReference type="GO" id="GO:0003676">
    <property type="term" value="F:nucleic acid binding"/>
    <property type="evidence" value="ECO:0007669"/>
    <property type="project" value="InterPro"/>
</dbReference>
<dbReference type="CDD" id="cd18787">
    <property type="entry name" value="SF2_C_DEAD"/>
    <property type="match status" value="1"/>
</dbReference>
<dbReference type="AlphaFoldDB" id="A0A813J422"/>
<evidence type="ECO:0000259" key="7">
    <source>
        <dbReference type="PROSITE" id="PS51192"/>
    </source>
</evidence>
<dbReference type="GO" id="GO:0016787">
    <property type="term" value="F:hydrolase activity"/>
    <property type="evidence" value="ECO:0007669"/>
    <property type="project" value="UniProtKB-KW"/>
</dbReference>
<gene>
    <name evidence="9" type="ORF">PGLA2088_LOCUS16566</name>
</gene>
<feature type="region of interest" description="Disordered" evidence="6">
    <location>
        <begin position="378"/>
        <end position="401"/>
    </location>
</feature>
<dbReference type="Gene3D" id="3.40.50.300">
    <property type="entry name" value="P-loop containing nucleotide triphosphate hydrolases"/>
    <property type="match status" value="2"/>
</dbReference>
<dbReference type="PROSITE" id="PS00039">
    <property type="entry name" value="DEAD_ATP_HELICASE"/>
    <property type="match status" value="1"/>
</dbReference>
<evidence type="ECO:0000256" key="5">
    <source>
        <dbReference type="RuleBase" id="RU000492"/>
    </source>
</evidence>
<evidence type="ECO:0008006" key="11">
    <source>
        <dbReference type="Google" id="ProtNLM"/>
    </source>
</evidence>
<accession>A0A813J422</accession>
<dbReference type="Pfam" id="PF00270">
    <property type="entry name" value="DEAD"/>
    <property type="match status" value="1"/>
</dbReference>
<dbReference type="InterPro" id="IPR014001">
    <property type="entry name" value="Helicase_ATP-bd"/>
</dbReference>
<dbReference type="SUPFAM" id="SSF52540">
    <property type="entry name" value="P-loop containing nucleoside triphosphate hydrolases"/>
    <property type="match status" value="1"/>
</dbReference>
<name>A0A813J422_POLGL</name>
<protein>
    <recommendedName>
        <fullName evidence="11">DEAD/DEAH box helicase</fullName>
    </recommendedName>
</protein>
<reference evidence="9" key="1">
    <citation type="submission" date="2021-02" db="EMBL/GenBank/DDBJ databases">
        <authorList>
            <person name="Dougan E. K."/>
            <person name="Rhodes N."/>
            <person name="Thang M."/>
            <person name="Chan C."/>
        </authorList>
    </citation>
    <scope>NUCLEOTIDE SEQUENCE</scope>
</reference>
<evidence type="ECO:0000313" key="10">
    <source>
        <dbReference type="Proteomes" id="UP000626109"/>
    </source>
</evidence>
<keyword evidence="1 5" id="KW-0547">Nucleotide-binding</keyword>
<dbReference type="PROSITE" id="PS51192">
    <property type="entry name" value="HELICASE_ATP_BIND_1"/>
    <property type="match status" value="1"/>
</dbReference>
<dbReference type="GO" id="GO:0005524">
    <property type="term" value="F:ATP binding"/>
    <property type="evidence" value="ECO:0007669"/>
    <property type="project" value="UniProtKB-KW"/>
</dbReference>
<proteinExistence type="inferred from homology"/>
<dbReference type="GO" id="GO:0005829">
    <property type="term" value="C:cytosol"/>
    <property type="evidence" value="ECO:0007669"/>
    <property type="project" value="TreeGrafter"/>
</dbReference>
<dbReference type="InterPro" id="IPR001650">
    <property type="entry name" value="Helicase_C-like"/>
</dbReference>
<dbReference type="GO" id="GO:0003724">
    <property type="term" value="F:RNA helicase activity"/>
    <property type="evidence" value="ECO:0007669"/>
    <property type="project" value="TreeGrafter"/>
</dbReference>
<keyword evidence="2 5" id="KW-0378">Hydrolase</keyword>